<dbReference type="SUPFAM" id="SSF53649">
    <property type="entry name" value="Alkaline phosphatase-like"/>
    <property type="match status" value="1"/>
</dbReference>
<comment type="similarity">
    <text evidence="1">Belongs to the sulfatase family.</text>
</comment>
<keyword evidence="4" id="KW-0106">Calcium</keyword>
<keyword evidence="2" id="KW-0479">Metal-binding</keyword>
<evidence type="ECO:0000256" key="2">
    <source>
        <dbReference type="ARBA" id="ARBA00022723"/>
    </source>
</evidence>
<proteinExistence type="inferred from homology"/>
<dbReference type="EMBL" id="HBDZ01000965">
    <property type="protein sequence ID" value="CAD8228971.1"/>
    <property type="molecule type" value="Transcribed_RNA"/>
</dbReference>
<dbReference type="PANTHER" id="PTHR42693:SF11">
    <property type="entry name" value="ARYLSULFATASE A"/>
    <property type="match status" value="1"/>
</dbReference>
<sequence>MAGARWTGGVLLPDAAGALPRDEVTLAEALRDEGYRTAMAGKWHLGQRPGSLPHERGFDSYFGVPFSVDMGASAWRPGYGGPSLPLLANGTVIEQPADLNALTDRYAAFAETFVAEAAAGEAPFFLYLAFSHVHTPNFASRAYCGATRRGTFGDALAEMDGAVGRVMAALERAGAMDDTLVWFTSDNGPWLTQGLDGGSAGLLREGKQTTWEGGVRVPGVAHWRGTIAPGTVIAEVAASYDIFPTAMALAGAELPADRVYDGRDISALLLSAGAVARSPHDCLYIYKGTPGAACPEQHPNCPGLWAMRCGRHKIHWVTANSISPSGFSPYYPTAADTGDAGGMGADVGVVGRGLASSDGSDLQRTPWDLADLGWQDDGVFHDPPLIFDLEVDPSERFALDATSAEHAALRAAFEAARAAHEATLAKRPPENQMAQGGDPALALCCDPHSKERLPDLPNCTCSAQNFDAFVCVNGYPPFPPARPRRMAFGPQSPFLAA</sequence>
<protein>
    <recommendedName>
        <fullName evidence="5">Sulfatase N-terminal domain-containing protein</fullName>
    </recommendedName>
</protein>
<evidence type="ECO:0000256" key="3">
    <source>
        <dbReference type="ARBA" id="ARBA00022801"/>
    </source>
</evidence>
<dbReference type="InterPro" id="IPR050738">
    <property type="entry name" value="Sulfatase"/>
</dbReference>
<dbReference type="GO" id="GO:0046872">
    <property type="term" value="F:metal ion binding"/>
    <property type="evidence" value="ECO:0007669"/>
    <property type="project" value="UniProtKB-KW"/>
</dbReference>
<dbReference type="PANTHER" id="PTHR42693">
    <property type="entry name" value="ARYLSULFATASE FAMILY MEMBER"/>
    <property type="match status" value="1"/>
</dbReference>
<evidence type="ECO:0000256" key="1">
    <source>
        <dbReference type="ARBA" id="ARBA00008779"/>
    </source>
</evidence>
<dbReference type="InterPro" id="IPR017850">
    <property type="entry name" value="Alkaline_phosphatase_core_sf"/>
</dbReference>
<dbReference type="Pfam" id="PF00884">
    <property type="entry name" value="Sulfatase"/>
    <property type="match status" value="1"/>
</dbReference>
<feature type="domain" description="Sulfatase N-terminal" evidence="5">
    <location>
        <begin position="17"/>
        <end position="252"/>
    </location>
</feature>
<dbReference type="Pfam" id="PF14707">
    <property type="entry name" value="Sulfatase_C"/>
    <property type="match status" value="1"/>
</dbReference>
<keyword evidence="3" id="KW-0378">Hydrolase</keyword>
<dbReference type="AlphaFoldDB" id="A0A7R9T981"/>
<dbReference type="InterPro" id="IPR000917">
    <property type="entry name" value="Sulfatase_N"/>
</dbReference>
<evidence type="ECO:0000259" key="5">
    <source>
        <dbReference type="Pfam" id="PF00884"/>
    </source>
</evidence>
<name>A0A7R9T981_9VIRI</name>
<evidence type="ECO:0000256" key="4">
    <source>
        <dbReference type="ARBA" id="ARBA00022837"/>
    </source>
</evidence>
<dbReference type="InterPro" id="IPR024607">
    <property type="entry name" value="Sulfatase_CS"/>
</dbReference>
<dbReference type="Gene3D" id="3.30.1120.10">
    <property type="match status" value="1"/>
</dbReference>
<organism evidence="6">
    <name type="scientific">Prasinoderma coloniale</name>
    <dbReference type="NCBI Taxonomy" id="156133"/>
    <lineage>
        <taxon>Eukaryota</taxon>
        <taxon>Viridiplantae</taxon>
        <taxon>Prasinodermophyta</taxon>
        <taxon>Prasinodermophyceae</taxon>
        <taxon>Prasinodermales</taxon>
        <taxon>Prasinodermaceae</taxon>
        <taxon>Prasinoderma</taxon>
    </lineage>
</organism>
<reference evidence="6" key="1">
    <citation type="submission" date="2021-01" db="EMBL/GenBank/DDBJ databases">
        <authorList>
            <person name="Corre E."/>
            <person name="Pelletier E."/>
            <person name="Niang G."/>
            <person name="Scheremetjew M."/>
            <person name="Finn R."/>
            <person name="Kale V."/>
            <person name="Holt S."/>
            <person name="Cochrane G."/>
            <person name="Meng A."/>
            <person name="Brown T."/>
            <person name="Cohen L."/>
        </authorList>
    </citation>
    <scope>NUCLEOTIDE SEQUENCE</scope>
    <source>
        <strain evidence="6">CCMP1413</strain>
    </source>
</reference>
<evidence type="ECO:0000313" key="6">
    <source>
        <dbReference type="EMBL" id="CAD8228971.1"/>
    </source>
</evidence>
<dbReference type="GO" id="GO:0004065">
    <property type="term" value="F:arylsulfatase activity"/>
    <property type="evidence" value="ECO:0007669"/>
    <property type="project" value="TreeGrafter"/>
</dbReference>
<accession>A0A7R9T981</accession>
<dbReference type="PROSITE" id="PS00149">
    <property type="entry name" value="SULFATASE_2"/>
    <property type="match status" value="1"/>
</dbReference>
<gene>
    <name evidence="6" type="ORF">PCOL08062_LOCUS756</name>
</gene>
<dbReference type="Gene3D" id="3.40.720.10">
    <property type="entry name" value="Alkaline Phosphatase, subunit A"/>
    <property type="match status" value="1"/>
</dbReference>